<proteinExistence type="predicted"/>
<dbReference type="SUPFAM" id="SSF48498">
    <property type="entry name" value="Tetracyclin repressor-like, C-terminal domain"/>
    <property type="match status" value="1"/>
</dbReference>
<dbReference type="Gene3D" id="1.10.357.10">
    <property type="entry name" value="Tetracycline Repressor, domain 2"/>
    <property type="match status" value="1"/>
</dbReference>
<keyword evidence="3" id="KW-0804">Transcription</keyword>
<evidence type="ECO:0000256" key="2">
    <source>
        <dbReference type="ARBA" id="ARBA00023125"/>
    </source>
</evidence>
<reference evidence="7" key="1">
    <citation type="submission" date="2019-03" db="EMBL/GenBank/DDBJ databases">
        <title>Weissella sp. 26KH-42 Genome sequencing.</title>
        <authorList>
            <person name="Heo J."/>
            <person name="Kim S.-J."/>
            <person name="Kim J.-S."/>
            <person name="Hong S.-B."/>
            <person name="Kwon S.-W."/>
        </authorList>
    </citation>
    <scope>NUCLEOTIDE SEQUENCE [LARGE SCALE GENOMIC DNA]</scope>
    <source>
        <strain evidence="7">26KH-42</strain>
    </source>
</reference>
<dbReference type="InterPro" id="IPR001647">
    <property type="entry name" value="HTH_TetR"/>
</dbReference>
<protein>
    <submittedName>
        <fullName evidence="6">TetR/AcrR family transcriptional regulator</fullName>
    </submittedName>
</protein>
<evidence type="ECO:0000313" key="6">
    <source>
        <dbReference type="EMBL" id="QBO37336.1"/>
    </source>
</evidence>
<dbReference type="PROSITE" id="PS50977">
    <property type="entry name" value="HTH_TETR_2"/>
    <property type="match status" value="1"/>
</dbReference>
<keyword evidence="2 4" id="KW-0238">DNA-binding</keyword>
<accession>A0A4P6YX10</accession>
<dbReference type="Proteomes" id="UP000292886">
    <property type="component" value="Chromosome"/>
</dbReference>
<sequence>MLNDNPTNQQVLKHTALMDAGKRLFIEHGYQKINAKQIAAEANVATGTFYRYFEDKASLLLAIWDRDFQHHLPHVNPSMPVWQTIQATIQQELDDLAEFGLLNVVTSVSLYNEAVAEKLAAENAESRLVLERILKTAQATGQIRNDINLRLAAWAIMTIVHELVLQDEAQHTQVTDLENLISAMLSPR</sequence>
<evidence type="ECO:0000256" key="3">
    <source>
        <dbReference type="ARBA" id="ARBA00023163"/>
    </source>
</evidence>
<dbReference type="RefSeq" id="WP_133364413.1">
    <property type="nucleotide sequence ID" value="NZ_CP037940.1"/>
</dbReference>
<feature type="domain" description="HTH tetR-type" evidence="5">
    <location>
        <begin position="11"/>
        <end position="71"/>
    </location>
</feature>
<evidence type="ECO:0000256" key="1">
    <source>
        <dbReference type="ARBA" id="ARBA00023015"/>
    </source>
</evidence>
<dbReference type="PANTHER" id="PTHR47506:SF6">
    <property type="entry name" value="HTH-TYPE TRANSCRIPTIONAL REPRESSOR NEMR"/>
    <property type="match status" value="1"/>
</dbReference>
<dbReference type="InterPro" id="IPR009057">
    <property type="entry name" value="Homeodomain-like_sf"/>
</dbReference>
<gene>
    <name evidence="6" type="ORF">EQG49_13115</name>
</gene>
<feature type="DNA-binding region" description="H-T-H motif" evidence="4">
    <location>
        <begin position="34"/>
        <end position="53"/>
    </location>
</feature>
<evidence type="ECO:0000256" key="4">
    <source>
        <dbReference type="PROSITE-ProRule" id="PRU00335"/>
    </source>
</evidence>
<name>A0A4P6YX10_9LACO</name>
<dbReference type="AlphaFoldDB" id="A0A4P6YX10"/>
<dbReference type="PANTHER" id="PTHR47506">
    <property type="entry name" value="TRANSCRIPTIONAL REGULATORY PROTEIN"/>
    <property type="match status" value="1"/>
</dbReference>
<dbReference type="KEGG" id="wei:EQG49_13115"/>
<dbReference type="OrthoDB" id="9812993at2"/>
<dbReference type="GO" id="GO:0003677">
    <property type="term" value="F:DNA binding"/>
    <property type="evidence" value="ECO:0007669"/>
    <property type="project" value="UniProtKB-UniRule"/>
</dbReference>
<dbReference type="InterPro" id="IPR036271">
    <property type="entry name" value="Tet_transcr_reg_TetR-rel_C_sf"/>
</dbReference>
<dbReference type="PRINTS" id="PR00455">
    <property type="entry name" value="HTHTETR"/>
</dbReference>
<evidence type="ECO:0000313" key="7">
    <source>
        <dbReference type="Proteomes" id="UP000292886"/>
    </source>
</evidence>
<dbReference type="EMBL" id="CP037940">
    <property type="protein sequence ID" value="QBO37336.1"/>
    <property type="molecule type" value="Genomic_DNA"/>
</dbReference>
<evidence type="ECO:0000259" key="5">
    <source>
        <dbReference type="PROSITE" id="PS50977"/>
    </source>
</evidence>
<organism evidence="6 7">
    <name type="scientific">Periweissella cryptocerci</name>
    <dbReference type="NCBI Taxonomy" id="2506420"/>
    <lineage>
        <taxon>Bacteria</taxon>
        <taxon>Bacillati</taxon>
        <taxon>Bacillota</taxon>
        <taxon>Bacilli</taxon>
        <taxon>Lactobacillales</taxon>
        <taxon>Lactobacillaceae</taxon>
        <taxon>Periweissella</taxon>
    </lineage>
</organism>
<dbReference type="Pfam" id="PF00440">
    <property type="entry name" value="TetR_N"/>
    <property type="match status" value="1"/>
</dbReference>
<keyword evidence="7" id="KW-1185">Reference proteome</keyword>
<keyword evidence="1" id="KW-0805">Transcription regulation</keyword>
<dbReference type="SUPFAM" id="SSF46689">
    <property type="entry name" value="Homeodomain-like"/>
    <property type="match status" value="1"/>
</dbReference>